<dbReference type="EMBL" id="JAQOWY010000253">
    <property type="protein sequence ID" value="KAK1845987.1"/>
    <property type="molecule type" value="Genomic_DNA"/>
</dbReference>
<sequence length="475" mass="54116">MSKDHSFFATMYKRQFQRWNWRKYNTRGLQKCEMDGQVVERSHGQMTCRRPHKGHRNPQISKSPRNKEACVHNYARSPISTNSILPEGLRYISGNDRSTQILLKSLHDLIQGASCDEGSVWNGENIKFTGLLTAGAGVLSQLNLAIRLFTSQDFQQGGAILRKAFRSLESVVDREAIEIHQVLLLHIPYYLPSAYRDILHTYLGHLRHILEAKQKQHPIAKIAREMEAISSESSDLLMDVMERMFSTTAHNYNQLRGLDDLASIQATLESFLSTKRTPTKSESSHLLKRFEDFLESSTAMFGETSERVIEIESRQISAAARMEALSIAEGFMELCERHLARICAANRFSRLERWDRWSLSRYSETKDRMFDAFAHEGDIDRGMSCLKESMKALSLANEIAESEEDVASYASTLWHHRIFLVDVLEALGRAAEAEEVRKSVAAPSQRSAYLFCIRTASISCKWADTKDSKEIAIPN</sequence>
<evidence type="ECO:0008006" key="4">
    <source>
        <dbReference type="Google" id="ProtNLM"/>
    </source>
</evidence>
<organism evidence="2 3">
    <name type="scientific">Colletotrichum chrysophilum</name>
    <dbReference type="NCBI Taxonomy" id="1836956"/>
    <lineage>
        <taxon>Eukaryota</taxon>
        <taxon>Fungi</taxon>
        <taxon>Dikarya</taxon>
        <taxon>Ascomycota</taxon>
        <taxon>Pezizomycotina</taxon>
        <taxon>Sordariomycetes</taxon>
        <taxon>Hypocreomycetidae</taxon>
        <taxon>Glomerellales</taxon>
        <taxon>Glomerellaceae</taxon>
        <taxon>Colletotrichum</taxon>
        <taxon>Colletotrichum gloeosporioides species complex</taxon>
    </lineage>
</organism>
<protein>
    <recommendedName>
        <fullName evidence="4">Clr5 domain-containing protein</fullName>
    </recommendedName>
</protein>
<proteinExistence type="predicted"/>
<dbReference type="Proteomes" id="UP001243330">
    <property type="component" value="Unassembled WGS sequence"/>
</dbReference>
<comment type="caution">
    <text evidence="2">The sequence shown here is derived from an EMBL/GenBank/DDBJ whole genome shotgun (WGS) entry which is preliminary data.</text>
</comment>
<feature type="region of interest" description="Disordered" evidence="1">
    <location>
        <begin position="43"/>
        <end position="67"/>
    </location>
</feature>
<keyword evidence="3" id="KW-1185">Reference proteome</keyword>
<evidence type="ECO:0000256" key="1">
    <source>
        <dbReference type="SAM" id="MobiDB-lite"/>
    </source>
</evidence>
<gene>
    <name evidence="2" type="ORF">CCHR01_11416</name>
</gene>
<evidence type="ECO:0000313" key="3">
    <source>
        <dbReference type="Proteomes" id="UP001243330"/>
    </source>
</evidence>
<reference evidence="2" key="1">
    <citation type="submission" date="2023-01" db="EMBL/GenBank/DDBJ databases">
        <title>Colletotrichum chrysophilum M932 genome sequence.</title>
        <authorList>
            <person name="Baroncelli R."/>
        </authorList>
    </citation>
    <scope>NUCLEOTIDE SEQUENCE</scope>
    <source>
        <strain evidence="2">M932</strain>
    </source>
</reference>
<name>A0AAD9EFS3_9PEZI</name>
<dbReference type="AlphaFoldDB" id="A0AAD9EFS3"/>
<evidence type="ECO:0000313" key="2">
    <source>
        <dbReference type="EMBL" id="KAK1845987.1"/>
    </source>
</evidence>
<accession>A0AAD9EFS3</accession>